<evidence type="ECO:0000256" key="1">
    <source>
        <dbReference type="ARBA" id="ARBA00001936"/>
    </source>
</evidence>
<accession>A0A7C4FA67</accession>
<comment type="caution">
    <text evidence="2">The sequence shown here is derived from an EMBL/GenBank/DDBJ whole genome shotgun (WGS) entry which is preliminary data.</text>
</comment>
<gene>
    <name evidence="2" type="ORF">ENV14_00455</name>
</gene>
<reference evidence="2" key="1">
    <citation type="journal article" date="2020" name="mSystems">
        <title>Genome- and Community-Level Interaction Insights into Carbon Utilization and Element Cycling Functions of Hydrothermarchaeota in Hydrothermal Sediment.</title>
        <authorList>
            <person name="Zhou Z."/>
            <person name="Liu Y."/>
            <person name="Xu W."/>
            <person name="Pan J."/>
            <person name="Luo Z.H."/>
            <person name="Li M."/>
        </authorList>
    </citation>
    <scope>NUCLEOTIDE SEQUENCE [LARGE SCALE GENOMIC DNA]</scope>
    <source>
        <strain evidence="2">SpSt-732</strain>
    </source>
</reference>
<name>A0A7C4FA67_9CREN</name>
<comment type="cofactor">
    <cofactor evidence="1">
        <name>Mn(2+)</name>
        <dbReference type="ChEBI" id="CHEBI:29035"/>
    </cofactor>
</comment>
<dbReference type="AlphaFoldDB" id="A0A7C4FA67"/>
<sequence length="176" mass="20387">MGIKNLARKLIYCPHFSPKKMPFTLHVVKTHDEFKYYVKRLIEGRFGVLCEVEKEVVLPGGEKGFVDLVCHGKERSIIAEVKSFNYLRADNVLSDLMQLLLYAYAYIQKYGKDEVSIDLFLVYKDFDGKPLFIKLNKDSMYVNFNIENEKTVTGNYRYVSPLCTFCSSQCSFKVNS</sequence>
<organism evidence="2">
    <name type="scientific">Ignisphaera aggregans</name>
    <dbReference type="NCBI Taxonomy" id="334771"/>
    <lineage>
        <taxon>Archaea</taxon>
        <taxon>Thermoproteota</taxon>
        <taxon>Thermoprotei</taxon>
        <taxon>Desulfurococcales</taxon>
        <taxon>Desulfurococcaceae</taxon>
        <taxon>Ignisphaera</taxon>
    </lineage>
</organism>
<proteinExistence type="predicted"/>
<dbReference type="InterPro" id="IPR011604">
    <property type="entry name" value="PDDEXK-like_dom_sf"/>
</dbReference>
<dbReference type="Gene3D" id="3.90.320.10">
    <property type="match status" value="1"/>
</dbReference>
<evidence type="ECO:0000313" key="2">
    <source>
        <dbReference type="EMBL" id="HGI86862.1"/>
    </source>
</evidence>
<dbReference type="EMBL" id="DTFF01000004">
    <property type="protein sequence ID" value="HGI86862.1"/>
    <property type="molecule type" value="Genomic_DNA"/>
</dbReference>
<protein>
    <submittedName>
        <fullName evidence="2">Uncharacterized protein</fullName>
    </submittedName>
</protein>